<gene>
    <name evidence="2" type="ORF">CAN33_0012220</name>
</gene>
<reference evidence="3" key="1">
    <citation type="submission" date="2018-10" db="EMBL/GenBank/DDBJ databases">
        <title>FDA dAtabase for Regulatory Grade micrObial Sequences (FDA-ARGOS): Supporting development and validation of Infectious Disease Dx tests.</title>
        <authorList>
            <person name="Kerrigan L."/>
            <person name="Tallon L."/>
            <person name="Sadzewicz L."/>
            <person name="Sengamalay N."/>
            <person name="Ott S."/>
            <person name="Godinez A."/>
            <person name="Nagaraj S."/>
            <person name="Vavikolanu K."/>
            <person name="Nadendla S."/>
            <person name="George J."/>
            <person name="Sichtig H."/>
        </authorList>
    </citation>
    <scope>NUCLEOTIDE SEQUENCE [LARGE SCALE GENOMIC DNA]</scope>
    <source>
        <strain evidence="3">FDAARGOS_311</strain>
    </source>
</reference>
<proteinExistence type="predicted"/>
<comment type="caution">
    <text evidence="2">The sequence shown here is derived from an EMBL/GenBank/DDBJ whole genome shotgun (WGS) entry which is preliminary data.</text>
</comment>
<organism evidence="2 3">
    <name type="scientific">Aspergillus niger</name>
    <dbReference type="NCBI Taxonomy" id="5061"/>
    <lineage>
        <taxon>Eukaryota</taxon>
        <taxon>Fungi</taxon>
        <taxon>Dikarya</taxon>
        <taxon>Ascomycota</taxon>
        <taxon>Pezizomycotina</taxon>
        <taxon>Eurotiomycetes</taxon>
        <taxon>Eurotiomycetidae</taxon>
        <taxon>Eurotiales</taxon>
        <taxon>Aspergillaceae</taxon>
        <taxon>Aspergillus</taxon>
        <taxon>Aspergillus subgen. Circumdati</taxon>
    </lineage>
</organism>
<evidence type="ECO:0000256" key="1">
    <source>
        <dbReference type="SAM" id="MobiDB-lite"/>
    </source>
</evidence>
<feature type="compositionally biased region" description="Basic and acidic residues" evidence="1">
    <location>
        <begin position="53"/>
        <end position="64"/>
    </location>
</feature>
<dbReference type="Proteomes" id="UP000197666">
    <property type="component" value="Unassembled WGS sequence"/>
</dbReference>
<sequence>MTYTVPKPRTLEYEGRGDWLQGRGVESTGIVGNFVRIQGGTVPRAYIGPSPKLSREIPRRSKSP</sequence>
<accession>A0A505HT32</accession>
<protein>
    <submittedName>
        <fullName evidence="2">Uncharacterized protein</fullName>
    </submittedName>
</protein>
<name>A0A505HT32_ASPNG</name>
<evidence type="ECO:0000313" key="2">
    <source>
        <dbReference type="EMBL" id="TPR02893.1"/>
    </source>
</evidence>
<dbReference type="AlphaFoldDB" id="A0A505HT32"/>
<evidence type="ECO:0000313" key="3">
    <source>
        <dbReference type="Proteomes" id="UP000197666"/>
    </source>
</evidence>
<dbReference type="EMBL" id="NKJJ02000009">
    <property type="protein sequence ID" value="TPR02893.1"/>
    <property type="molecule type" value="Genomic_DNA"/>
</dbReference>
<feature type="region of interest" description="Disordered" evidence="1">
    <location>
        <begin position="45"/>
        <end position="64"/>
    </location>
</feature>